<protein>
    <submittedName>
        <fullName evidence="1">Uncharacterized protein</fullName>
    </submittedName>
</protein>
<organism evidence="1 2">
    <name type="scientific">Schistosoma mattheei</name>
    <dbReference type="NCBI Taxonomy" id="31246"/>
    <lineage>
        <taxon>Eukaryota</taxon>
        <taxon>Metazoa</taxon>
        <taxon>Spiralia</taxon>
        <taxon>Lophotrochozoa</taxon>
        <taxon>Platyhelminthes</taxon>
        <taxon>Trematoda</taxon>
        <taxon>Digenea</taxon>
        <taxon>Strigeidida</taxon>
        <taxon>Schistosomatoidea</taxon>
        <taxon>Schistosomatidae</taxon>
        <taxon>Schistosoma</taxon>
    </lineage>
</organism>
<name>A0A183Q7Q6_9TREM</name>
<dbReference type="EMBL" id="UZAL01052862">
    <property type="protein sequence ID" value="VDP87871.1"/>
    <property type="molecule type" value="Genomic_DNA"/>
</dbReference>
<dbReference type="Proteomes" id="UP000269396">
    <property type="component" value="Unassembled WGS sequence"/>
</dbReference>
<dbReference type="AlphaFoldDB" id="A0A183Q7Q6"/>
<accession>A0A183Q7Q6</accession>
<gene>
    <name evidence="1" type="ORF">SMTD_LOCUS22642</name>
</gene>
<sequence length="82" mass="10062">MFHEVAWFLVYTKAYDLKWSRINFITQICIYVFEKVILRKFIIQMILKVFGLQLQHVHQKVDLGAQHEKWYIVNWKDCVEDD</sequence>
<proteinExistence type="predicted"/>
<evidence type="ECO:0000313" key="1">
    <source>
        <dbReference type="EMBL" id="VDP87871.1"/>
    </source>
</evidence>
<keyword evidence="2" id="KW-1185">Reference proteome</keyword>
<reference evidence="1 2" key="1">
    <citation type="submission" date="2018-11" db="EMBL/GenBank/DDBJ databases">
        <authorList>
            <consortium name="Pathogen Informatics"/>
        </authorList>
    </citation>
    <scope>NUCLEOTIDE SEQUENCE [LARGE SCALE GENOMIC DNA]</scope>
    <source>
        <strain>Denwood</strain>
        <strain evidence="2">Zambia</strain>
    </source>
</reference>
<evidence type="ECO:0000313" key="2">
    <source>
        <dbReference type="Proteomes" id="UP000269396"/>
    </source>
</evidence>